<sequence length="517" mass="54901">MFEIFGHLWQGAVYSVTLPNIVAIIIGYAIGVVAGAIPGVMAVTAMVLILPFTFTLDPLFAIALLMGCYKGGAYAGSITATLFNIPGTPEAAATALDSYPMAQSGQQKRALEIALWASVIGGTISNLLLIFTAPPLSAVALRLGPAEIAALILFSLTAVITLLGDSRIEIWKGFISIVLGLMLAIVGLDNMSASRRYVFGLEDLDNGIPFVLTIIALLALSEILVQAGRISQLSSQNSTAKEIKLLPYSFSQRLADLKFCLKDLIRSSFVGSLLGALPGIGATTTAFVCYGEARRSAGKTSEFGKGDARGIAAPEAGNNAVAASSLIPLVTLGIPGSVAAAVMYGAFMIQGMIPGPMLMQEHPEMIYGLFVLLLMIDFIGAFVVALPFIQVVRSIFKNLDYSLFFPAVVVCCVVGVYAEEFNVFNLKLFIVLGGAGYLMRKAGFSIPPFILAFILGPILERNTRTALLLSDGTPAIFWQSPVALVLIILSVASLVWALWRKAKSQGSELVVPQELKH</sequence>
<keyword evidence="1" id="KW-0812">Transmembrane</keyword>
<keyword evidence="1" id="KW-1133">Transmembrane helix</keyword>
<feature type="transmembrane region" description="Helical" evidence="1">
    <location>
        <begin position="401"/>
        <end position="418"/>
    </location>
</feature>
<dbReference type="PANTHER" id="PTHR35342">
    <property type="entry name" value="TRICARBOXYLIC TRANSPORT PROTEIN"/>
    <property type="match status" value="1"/>
</dbReference>
<feature type="transmembrane region" description="Helical" evidence="1">
    <location>
        <begin position="438"/>
        <end position="459"/>
    </location>
</feature>
<evidence type="ECO:0000259" key="2">
    <source>
        <dbReference type="Pfam" id="PF01970"/>
    </source>
</evidence>
<evidence type="ECO:0000313" key="3">
    <source>
        <dbReference type="EMBL" id="KIX14798.1"/>
    </source>
</evidence>
<keyword evidence="1" id="KW-0472">Membrane</keyword>
<dbReference type="Pfam" id="PF01970">
    <property type="entry name" value="TctA"/>
    <property type="match status" value="1"/>
</dbReference>
<dbReference type="Proteomes" id="UP000032233">
    <property type="component" value="Unassembled WGS sequence"/>
</dbReference>
<feature type="domain" description="DUF112" evidence="2">
    <location>
        <begin position="21"/>
        <end position="451"/>
    </location>
</feature>
<feature type="transmembrane region" description="Helical" evidence="1">
    <location>
        <begin position="480"/>
        <end position="499"/>
    </location>
</feature>
<dbReference type="PATRIC" id="fig|1429043.3.peg.1388"/>
<feature type="transmembrane region" description="Helical" evidence="1">
    <location>
        <begin position="113"/>
        <end position="133"/>
    </location>
</feature>
<feature type="transmembrane region" description="Helical" evidence="1">
    <location>
        <begin position="139"/>
        <end position="163"/>
    </location>
</feature>
<dbReference type="InParanoid" id="A0A0D2HWP7"/>
<reference evidence="3 4" key="1">
    <citation type="submission" date="2013-11" db="EMBL/GenBank/DDBJ databases">
        <title>Metagenomic analysis of a methanogenic consortium involved in long chain n-alkane degradation.</title>
        <authorList>
            <person name="Davidova I.A."/>
            <person name="Callaghan A.V."/>
            <person name="Wawrik B."/>
            <person name="Pruitt S."/>
            <person name="Marks C."/>
            <person name="Duncan K.E."/>
            <person name="Suflita J.M."/>
        </authorList>
    </citation>
    <scope>NUCLEOTIDE SEQUENCE [LARGE SCALE GENOMIC DNA]</scope>
    <source>
        <strain evidence="3 4">SPR</strain>
    </source>
</reference>
<dbReference type="InterPro" id="IPR002823">
    <property type="entry name" value="DUF112_TM"/>
</dbReference>
<gene>
    <name evidence="3" type="ORF">X474_06545</name>
</gene>
<comment type="caution">
    <text evidence="3">The sequence shown here is derived from an EMBL/GenBank/DDBJ whole genome shotgun (WGS) entry which is preliminary data.</text>
</comment>
<evidence type="ECO:0000256" key="1">
    <source>
        <dbReference type="SAM" id="Phobius"/>
    </source>
</evidence>
<organism evidence="3 4">
    <name type="scientific">Dethiosulfatarculus sandiegensis</name>
    <dbReference type="NCBI Taxonomy" id="1429043"/>
    <lineage>
        <taxon>Bacteria</taxon>
        <taxon>Pseudomonadati</taxon>
        <taxon>Thermodesulfobacteriota</taxon>
        <taxon>Desulfarculia</taxon>
        <taxon>Desulfarculales</taxon>
        <taxon>Desulfarculaceae</taxon>
        <taxon>Dethiosulfatarculus</taxon>
    </lineage>
</organism>
<protein>
    <recommendedName>
        <fullName evidence="2">DUF112 domain-containing protein</fullName>
    </recommendedName>
</protein>
<dbReference type="RefSeq" id="WP_044347445.1">
    <property type="nucleotide sequence ID" value="NZ_AZAC01000008.1"/>
</dbReference>
<dbReference type="PANTHER" id="PTHR35342:SF5">
    <property type="entry name" value="TRICARBOXYLIC TRANSPORT PROTEIN"/>
    <property type="match status" value="1"/>
</dbReference>
<dbReference type="AlphaFoldDB" id="A0A0D2HWP7"/>
<evidence type="ECO:0000313" key="4">
    <source>
        <dbReference type="Proteomes" id="UP000032233"/>
    </source>
</evidence>
<keyword evidence="4" id="KW-1185">Reference proteome</keyword>
<accession>A0A0D2HWP7</accession>
<feature type="transmembrane region" description="Helical" evidence="1">
    <location>
        <begin position="12"/>
        <end position="37"/>
    </location>
</feature>
<feature type="transmembrane region" description="Helical" evidence="1">
    <location>
        <begin position="43"/>
        <end position="65"/>
    </location>
</feature>
<feature type="transmembrane region" description="Helical" evidence="1">
    <location>
        <begin position="170"/>
        <end position="188"/>
    </location>
</feature>
<dbReference type="STRING" id="1429043.X474_06545"/>
<proteinExistence type="predicted"/>
<feature type="transmembrane region" description="Helical" evidence="1">
    <location>
        <begin position="329"/>
        <end position="353"/>
    </location>
</feature>
<feature type="transmembrane region" description="Helical" evidence="1">
    <location>
        <begin position="365"/>
        <end position="389"/>
    </location>
</feature>
<dbReference type="EMBL" id="AZAC01000008">
    <property type="protein sequence ID" value="KIX14798.1"/>
    <property type="molecule type" value="Genomic_DNA"/>
</dbReference>
<name>A0A0D2HWP7_9BACT</name>
<feature type="transmembrane region" description="Helical" evidence="1">
    <location>
        <begin position="208"/>
        <end position="225"/>
    </location>
</feature>
<dbReference type="OrthoDB" id="9781349at2"/>